<comment type="caution">
    <text evidence="2">The sequence shown here is derived from an EMBL/GenBank/DDBJ whole genome shotgun (WGS) entry which is preliminary data.</text>
</comment>
<dbReference type="AlphaFoldDB" id="A0AAW7ZCI6"/>
<reference evidence="2" key="1">
    <citation type="journal article" date="2023" name="J. Hazard. Mater.">
        <title>Anaerobic biodegradation of pyrene and benzo[a]pyrene by a new sulfate-reducing Desulforamulus aquiferis strain DSA.</title>
        <authorList>
            <person name="Zhang Z."/>
            <person name="Sun J."/>
            <person name="Gong X."/>
            <person name="Wang C."/>
            <person name="Wang H."/>
        </authorList>
    </citation>
    <scope>NUCLEOTIDE SEQUENCE</scope>
    <source>
        <strain evidence="2">DSA</strain>
    </source>
</reference>
<evidence type="ECO:0000313" key="3">
    <source>
        <dbReference type="Proteomes" id="UP001172911"/>
    </source>
</evidence>
<evidence type="ECO:0000313" key="2">
    <source>
        <dbReference type="EMBL" id="MDO7787111.1"/>
    </source>
</evidence>
<sequence length="103" mass="11668">MTYLKYRKDNGYVVGVYDSQPVHEDGYLIAQDDSYKPGDEFEFYIVVTEVRDGVVLSSACVRQAPPAAYLLQKLTEKDNKIKNLETQLQVTQEALDFIILGGM</sequence>
<feature type="coiled-coil region" evidence="1">
    <location>
        <begin position="67"/>
        <end position="94"/>
    </location>
</feature>
<evidence type="ECO:0000256" key="1">
    <source>
        <dbReference type="SAM" id="Coils"/>
    </source>
</evidence>
<name>A0AAW7ZCI6_9FIRM</name>
<proteinExistence type="predicted"/>
<protein>
    <submittedName>
        <fullName evidence="2">Uncharacterized protein</fullName>
    </submittedName>
</protein>
<reference evidence="2" key="2">
    <citation type="submission" date="2023-03" db="EMBL/GenBank/DDBJ databases">
        <authorList>
            <person name="Zhang Z."/>
        </authorList>
    </citation>
    <scope>NUCLEOTIDE SEQUENCE</scope>
    <source>
        <strain evidence="2">DSA</strain>
    </source>
</reference>
<gene>
    <name evidence="2" type="ORF">P6N53_07765</name>
</gene>
<dbReference type="Proteomes" id="UP001172911">
    <property type="component" value="Unassembled WGS sequence"/>
</dbReference>
<accession>A0AAW7ZCI6</accession>
<keyword evidence="3" id="KW-1185">Reference proteome</keyword>
<dbReference type="EMBL" id="JARPTC010000010">
    <property type="protein sequence ID" value="MDO7787111.1"/>
    <property type="molecule type" value="Genomic_DNA"/>
</dbReference>
<keyword evidence="1" id="KW-0175">Coiled coil</keyword>
<dbReference type="RefSeq" id="WP_304542254.1">
    <property type="nucleotide sequence ID" value="NZ_JARPTC010000010.1"/>
</dbReference>
<organism evidence="2 3">
    <name type="scientific">Desulforamulus aquiferis</name>
    <dbReference type="NCBI Taxonomy" id="1397668"/>
    <lineage>
        <taxon>Bacteria</taxon>
        <taxon>Bacillati</taxon>
        <taxon>Bacillota</taxon>
        <taxon>Clostridia</taxon>
        <taxon>Eubacteriales</taxon>
        <taxon>Peptococcaceae</taxon>
        <taxon>Desulforamulus</taxon>
    </lineage>
</organism>